<reference evidence="3 4" key="1">
    <citation type="submission" date="2019-02" db="EMBL/GenBank/DDBJ databases">
        <title>Deep-cultivation of Planctomycetes and their phenomic and genomic characterization uncovers novel biology.</title>
        <authorList>
            <person name="Wiegand S."/>
            <person name="Jogler M."/>
            <person name="Boedeker C."/>
            <person name="Pinto D."/>
            <person name="Vollmers J."/>
            <person name="Rivas-Marin E."/>
            <person name="Kohn T."/>
            <person name="Peeters S.H."/>
            <person name="Heuer A."/>
            <person name="Rast P."/>
            <person name="Oberbeckmann S."/>
            <person name="Bunk B."/>
            <person name="Jeske O."/>
            <person name="Meyerdierks A."/>
            <person name="Storesund J.E."/>
            <person name="Kallscheuer N."/>
            <person name="Luecker S."/>
            <person name="Lage O.M."/>
            <person name="Pohl T."/>
            <person name="Merkel B.J."/>
            <person name="Hornburger P."/>
            <person name="Mueller R.-W."/>
            <person name="Bruemmer F."/>
            <person name="Labrenz M."/>
            <person name="Spormann A.M."/>
            <person name="Op Den Camp H."/>
            <person name="Overmann J."/>
            <person name="Amann R."/>
            <person name="Jetten M.S.M."/>
            <person name="Mascher T."/>
            <person name="Medema M.H."/>
            <person name="Devos D.P."/>
            <person name="Kaster A.-K."/>
            <person name="Ovreas L."/>
            <person name="Rohde M."/>
            <person name="Galperin M.Y."/>
            <person name="Jogler C."/>
        </authorList>
    </citation>
    <scope>NUCLEOTIDE SEQUENCE [LARGE SCALE GENOMIC DNA]</scope>
    <source>
        <strain evidence="3 4">Poly59</strain>
    </source>
</reference>
<dbReference type="InterPro" id="IPR029787">
    <property type="entry name" value="Nucleotide_cyclase"/>
</dbReference>
<dbReference type="InterPro" id="IPR001789">
    <property type="entry name" value="Sig_transdc_resp-reg_receiver"/>
</dbReference>
<keyword evidence="4" id="KW-1185">Reference proteome</keyword>
<dbReference type="Proteomes" id="UP000317977">
    <property type="component" value="Unassembled WGS sequence"/>
</dbReference>
<dbReference type="Pfam" id="PF00072">
    <property type="entry name" value="Response_reg"/>
    <property type="match status" value="1"/>
</dbReference>
<dbReference type="PANTHER" id="PTHR44757:SF2">
    <property type="entry name" value="BIOFILM ARCHITECTURE MAINTENANCE PROTEIN MBAA"/>
    <property type="match status" value="1"/>
</dbReference>
<dbReference type="InterPro" id="IPR000160">
    <property type="entry name" value="GGDEF_dom"/>
</dbReference>
<dbReference type="CDD" id="cd01949">
    <property type="entry name" value="GGDEF"/>
    <property type="match status" value="1"/>
</dbReference>
<dbReference type="InterPro" id="IPR052155">
    <property type="entry name" value="Biofilm_reg_signaling"/>
</dbReference>
<dbReference type="Gene3D" id="3.20.20.450">
    <property type="entry name" value="EAL domain"/>
    <property type="match status" value="1"/>
</dbReference>
<dbReference type="InterPro" id="IPR035919">
    <property type="entry name" value="EAL_sf"/>
</dbReference>
<feature type="domain" description="GGDEF" evidence="2">
    <location>
        <begin position="231"/>
        <end position="372"/>
    </location>
</feature>
<name>A0A5C6FF26_9BACT</name>
<dbReference type="RefSeq" id="WP_146533001.1">
    <property type="nucleotide sequence ID" value="NZ_SJPX01000001.1"/>
</dbReference>
<dbReference type="SUPFAM" id="SSF55073">
    <property type="entry name" value="Nucleotide cyclase"/>
    <property type="match status" value="1"/>
</dbReference>
<feature type="domain" description="EAL" evidence="1">
    <location>
        <begin position="381"/>
        <end position="639"/>
    </location>
</feature>
<dbReference type="AlphaFoldDB" id="A0A5C6FF26"/>
<dbReference type="Pfam" id="PF00990">
    <property type="entry name" value="GGDEF"/>
    <property type="match status" value="1"/>
</dbReference>
<dbReference type="GO" id="GO:0000160">
    <property type="term" value="P:phosphorelay signal transduction system"/>
    <property type="evidence" value="ECO:0007669"/>
    <property type="project" value="InterPro"/>
</dbReference>
<dbReference type="SUPFAM" id="SSF52172">
    <property type="entry name" value="CheY-like"/>
    <property type="match status" value="1"/>
</dbReference>
<evidence type="ECO:0000313" key="4">
    <source>
        <dbReference type="Proteomes" id="UP000317977"/>
    </source>
</evidence>
<dbReference type="PROSITE" id="PS50883">
    <property type="entry name" value="EAL"/>
    <property type="match status" value="1"/>
</dbReference>
<comment type="caution">
    <text evidence="3">The sequence shown here is derived from an EMBL/GenBank/DDBJ whole genome shotgun (WGS) entry which is preliminary data.</text>
</comment>
<dbReference type="InterPro" id="IPR043128">
    <property type="entry name" value="Rev_trsase/Diguanyl_cyclase"/>
</dbReference>
<dbReference type="OrthoDB" id="9762141at2"/>
<dbReference type="Gene3D" id="3.40.50.2300">
    <property type="match status" value="1"/>
</dbReference>
<accession>A0A5C6FF26</accession>
<dbReference type="InterPro" id="IPR001633">
    <property type="entry name" value="EAL_dom"/>
</dbReference>
<dbReference type="PANTHER" id="PTHR44757">
    <property type="entry name" value="DIGUANYLATE CYCLASE DGCP"/>
    <property type="match status" value="1"/>
</dbReference>
<dbReference type="Pfam" id="PF00563">
    <property type="entry name" value="EAL"/>
    <property type="match status" value="1"/>
</dbReference>
<protein>
    <submittedName>
        <fullName evidence="3">Phytochrome-like protein cph2</fullName>
    </submittedName>
</protein>
<gene>
    <name evidence="3" type="primary">cph2_2</name>
    <name evidence="3" type="ORF">Poly59_11400</name>
</gene>
<evidence type="ECO:0000259" key="2">
    <source>
        <dbReference type="PROSITE" id="PS50887"/>
    </source>
</evidence>
<dbReference type="CDD" id="cd01948">
    <property type="entry name" value="EAL"/>
    <property type="match status" value="1"/>
</dbReference>
<evidence type="ECO:0000259" key="1">
    <source>
        <dbReference type="PROSITE" id="PS50883"/>
    </source>
</evidence>
<dbReference type="PROSITE" id="PS50887">
    <property type="entry name" value="GGDEF"/>
    <property type="match status" value="1"/>
</dbReference>
<proteinExistence type="predicted"/>
<dbReference type="InterPro" id="IPR011006">
    <property type="entry name" value="CheY-like_superfamily"/>
</dbReference>
<organism evidence="3 4">
    <name type="scientific">Rubripirellula reticaptiva</name>
    <dbReference type="NCBI Taxonomy" id="2528013"/>
    <lineage>
        <taxon>Bacteria</taxon>
        <taxon>Pseudomonadati</taxon>
        <taxon>Planctomycetota</taxon>
        <taxon>Planctomycetia</taxon>
        <taxon>Pirellulales</taxon>
        <taxon>Pirellulaceae</taxon>
        <taxon>Rubripirellula</taxon>
    </lineage>
</organism>
<dbReference type="NCBIfam" id="TIGR00254">
    <property type="entry name" value="GGDEF"/>
    <property type="match status" value="1"/>
</dbReference>
<dbReference type="SMART" id="SM00267">
    <property type="entry name" value="GGDEF"/>
    <property type="match status" value="1"/>
</dbReference>
<sequence length="671" mass="75934">MTYNETRRILIVDDQQQIHDTFKRLFSPKEQVDDALSDFESRFLKPSIDSSDAKPNCAESPNPVGYQLTHAHSGDEGIALVTASIAQDNRFSVAFVDMRMPAGMDGLQTIEAIWEIDANLQVVVCTAYSDHSWDHVLDRLGRNDRLLLLRKPFETDEARQLALALSEKSRLEKIQRRELEKLEHEVVKRRSAEREMRAMAHRDALTQLPNRPYLLKKLDEIIQQRSVGDCVDNAVLFLDLDNFKIINDSLGHNAGDDLLNQVATRLKECVRDCDTTGRYSDEETIRLGGDEFVVLLEKLADDRDAIMIANRIVEKISEPFHLCGRLVTVGTSVGIAYTCGQTTDAHIVLRNADTAMYRAKNSGKGRIAVFDRSMHADVVARMELENQLRRAVDLEAFELNYQPIVRLSDARIQGIEVLMRWKNEQGVYISPCDFIPMTEEIGLIGKVGEWVLEHSMIAFTKVISQLPAGSHDDLYMSVNTSRRQLNDPFFLERLNQILARTQFCRQRLKLEVNESYDPRHRELALQTLLNLHQSGVGIHIDDFGKGQSSLTCFQSYPIETVKIDRSFTASIATDRGHAAITQAIVQLSHNLGAKIVAEGVESKQQLDALREWGCDAVQGYYFSAPLTETQLFELLANPMQCEGIRSLRQQLAAPVIFSQPFNRMLTNETSV</sequence>
<evidence type="ECO:0000313" key="3">
    <source>
        <dbReference type="EMBL" id="TWU58229.1"/>
    </source>
</evidence>
<dbReference type="Gene3D" id="3.30.70.270">
    <property type="match status" value="1"/>
</dbReference>
<dbReference type="SUPFAM" id="SSF141868">
    <property type="entry name" value="EAL domain-like"/>
    <property type="match status" value="1"/>
</dbReference>
<dbReference type="SMART" id="SM00052">
    <property type="entry name" value="EAL"/>
    <property type="match status" value="1"/>
</dbReference>
<dbReference type="EMBL" id="SJPX01000001">
    <property type="protein sequence ID" value="TWU58229.1"/>
    <property type="molecule type" value="Genomic_DNA"/>
</dbReference>